<keyword evidence="5 9" id="KW-0067">ATP-binding</keyword>
<dbReference type="CDD" id="cd03293">
    <property type="entry name" value="ABC_NrtD_SsuB_transporters"/>
    <property type="match status" value="1"/>
</dbReference>
<dbReference type="PANTHER" id="PTHR42788:SF17">
    <property type="entry name" value="ALIPHATIC SULFONATES IMPORT ATP-BINDING PROTEIN SSUB"/>
    <property type="match status" value="1"/>
</dbReference>
<sequence>MKNIRLITSTTALALQLNAISKSFSQQPVLNGLDLEIPAGQFVAVVGRSGCGKSTLLRLLAGLEQSSRGDLAANHQPLAASAPAIRLMFQEPRLLPWKTVIENVGLGLSGPWREEAKAVLAAVGLADKANQWPETLSGGQKQRVALARALIHRPGLLLLDEPLGALDALTRLEMQQLLIELWQTWKFTVVLVTHDVSEAVTTAQRVVMLDKGQVKLDVEVGMPYPRLSTQANVATLERQILAAIMQPDQSVTLPARQAI</sequence>
<dbReference type="InterPro" id="IPR003593">
    <property type="entry name" value="AAA+_ATPase"/>
</dbReference>
<gene>
    <name evidence="9" type="ORF">SAMN05216522_109114</name>
</gene>
<dbReference type="SMART" id="SM00382">
    <property type="entry name" value="AAA"/>
    <property type="match status" value="1"/>
</dbReference>
<dbReference type="RefSeq" id="WP_092677009.1">
    <property type="nucleotide sequence ID" value="NZ_FOGC01000009.1"/>
</dbReference>
<accession>A0A1H9KG25</accession>
<evidence type="ECO:0000256" key="1">
    <source>
        <dbReference type="ARBA" id="ARBA00006526"/>
    </source>
</evidence>
<comment type="similarity">
    <text evidence="1">Belongs to the ABC transporter superfamily. Drug exporter-2 (TC 3.A.1.117) family.</text>
</comment>
<dbReference type="Gene3D" id="3.40.50.300">
    <property type="entry name" value="P-loop containing nucleotide triphosphate hydrolases"/>
    <property type="match status" value="1"/>
</dbReference>
<organism evidence="9 10">
    <name type="scientific">Rosenbergiella nectarea</name>
    <dbReference type="NCBI Taxonomy" id="988801"/>
    <lineage>
        <taxon>Bacteria</taxon>
        <taxon>Pseudomonadati</taxon>
        <taxon>Pseudomonadota</taxon>
        <taxon>Gammaproteobacteria</taxon>
        <taxon>Enterobacterales</taxon>
        <taxon>Erwiniaceae</taxon>
        <taxon>Rosenbergiella</taxon>
    </lineage>
</organism>
<evidence type="ECO:0000313" key="10">
    <source>
        <dbReference type="Proteomes" id="UP000242515"/>
    </source>
</evidence>
<evidence type="ECO:0000256" key="3">
    <source>
        <dbReference type="ARBA" id="ARBA00022475"/>
    </source>
</evidence>
<evidence type="ECO:0000256" key="7">
    <source>
        <dbReference type="ARBA" id="ARBA00023136"/>
    </source>
</evidence>
<proteinExistence type="inferred from homology"/>
<dbReference type="SUPFAM" id="SSF52540">
    <property type="entry name" value="P-loop containing nucleoside triphosphate hydrolases"/>
    <property type="match status" value="1"/>
</dbReference>
<keyword evidence="2" id="KW-0813">Transport</keyword>
<keyword evidence="4" id="KW-0547">Nucleotide-binding</keyword>
<dbReference type="PROSITE" id="PS00211">
    <property type="entry name" value="ABC_TRANSPORTER_1"/>
    <property type="match status" value="1"/>
</dbReference>
<dbReference type="OrthoDB" id="9802264at2"/>
<evidence type="ECO:0000256" key="5">
    <source>
        <dbReference type="ARBA" id="ARBA00022840"/>
    </source>
</evidence>
<dbReference type="PROSITE" id="PS50893">
    <property type="entry name" value="ABC_TRANSPORTER_2"/>
    <property type="match status" value="1"/>
</dbReference>
<evidence type="ECO:0000256" key="6">
    <source>
        <dbReference type="ARBA" id="ARBA00022967"/>
    </source>
</evidence>
<evidence type="ECO:0000256" key="2">
    <source>
        <dbReference type="ARBA" id="ARBA00022448"/>
    </source>
</evidence>
<keyword evidence="10" id="KW-1185">Reference proteome</keyword>
<evidence type="ECO:0000313" key="9">
    <source>
        <dbReference type="EMBL" id="SEQ98009.1"/>
    </source>
</evidence>
<evidence type="ECO:0000256" key="4">
    <source>
        <dbReference type="ARBA" id="ARBA00022741"/>
    </source>
</evidence>
<feature type="domain" description="ABC transporter" evidence="8">
    <location>
        <begin position="15"/>
        <end position="236"/>
    </location>
</feature>
<dbReference type="PANTHER" id="PTHR42788">
    <property type="entry name" value="TAURINE IMPORT ATP-BINDING PROTEIN-RELATED"/>
    <property type="match status" value="1"/>
</dbReference>
<name>A0A1H9KG25_9GAMM</name>
<dbReference type="EMBL" id="FOGC01000009">
    <property type="protein sequence ID" value="SEQ98009.1"/>
    <property type="molecule type" value="Genomic_DNA"/>
</dbReference>
<dbReference type="Proteomes" id="UP000242515">
    <property type="component" value="Unassembled WGS sequence"/>
</dbReference>
<keyword evidence="7" id="KW-0472">Membrane</keyword>
<dbReference type="GO" id="GO:0005524">
    <property type="term" value="F:ATP binding"/>
    <property type="evidence" value="ECO:0007669"/>
    <property type="project" value="UniProtKB-KW"/>
</dbReference>
<dbReference type="InterPro" id="IPR003439">
    <property type="entry name" value="ABC_transporter-like_ATP-bd"/>
</dbReference>
<dbReference type="InterPro" id="IPR027417">
    <property type="entry name" value="P-loop_NTPase"/>
</dbReference>
<dbReference type="STRING" id="988801.SAMN05216522_109114"/>
<dbReference type="InterPro" id="IPR050166">
    <property type="entry name" value="ABC_transporter_ATP-bind"/>
</dbReference>
<keyword evidence="3" id="KW-1003">Cell membrane</keyword>
<dbReference type="Pfam" id="PF00005">
    <property type="entry name" value="ABC_tran"/>
    <property type="match status" value="1"/>
</dbReference>
<dbReference type="GO" id="GO:0016887">
    <property type="term" value="F:ATP hydrolysis activity"/>
    <property type="evidence" value="ECO:0007669"/>
    <property type="project" value="InterPro"/>
</dbReference>
<protein>
    <submittedName>
        <fullName evidence="9">Sulfonate transport system ATP-binding protein</fullName>
    </submittedName>
</protein>
<keyword evidence="6" id="KW-1278">Translocase</keyword>
<dbReference type="InterPro" id="IPR017871">
    <property type="entry name" value="ABC_transporter-like_CS"/>
</dbReference>
<reference evidence="10" key="1">
    <citation type="submission" date="2016-10" db="EMBL/GenBank/DDBJ databases">
        <authorList>
            <person name="Varghese N."/>
            <person name="Submissions S."/>
        </authorList>
    </citation>
    <scope>NUCLEOTIDE SEQUENCE [LARGE SCALE GENOMIC DNA]</scope>
    <source>
        <strain evidence="10">8N4</strain>
    </source>
</reference>
<dbReference type="AlphaFoldDB" id="A0A1H9KG25"/>
<evidence type="ECO:0000259" key="8">
    <source>
        <dbReference type="PROSITE" id="PS50893"/>
    </source>
</evidence>